<dbReference type="EMBL" id="ASPP01006524">
    <property type="protein sequence ID" value="ETO28695.1"/>
    <property type="molecule type" value="Genomic_DNA"/>
</dbReference>
<dbReference type="Proteomes" id="UP000023152">
    <property type="component" value="Unassembled WGS sequence"/>
</dbReference>
<keyword evidence="1" id="KW-0175">Coiled coil</keyword>
<name>X6NQW3_RETFI</name>
<dbReference type="AlphaFoldDB" id="X6NQW3"/>
<evidence type="ECO:0000313" key="4">
    <source>
        <dbReference type="Proteomes" id="UP000023152"/>
    </source>
</evidence>
<keyword evidence="2" id="KW-0472">Membrane</keyword>
<sequence>MFAQVENDIVAMRQKLNFFMEKSKGDDLLIEKLQTELDSKRKIELIWGKQEHKIMEKERCIQQLQSELEAYIAEKKILQEQISNMKIKLDMSSRERFQEFERLINIHKNDQKQHEIHLLKSENEKHKEIITLHIKTIKSLQNTLNKRWCYLFIPSLVFFYFTLTAFKEKLQTLAQEQSLVKTSYLSIIHEKEEELELCKHLLEEKNCAYERSVASLNIWEKQIAEFFNAPSYN</sequence>
<evidence type="ECO:0000313" key="3">
    <source>
        <dbReference type="EMBL" id="ETO28695.1"/>
    </source>
</evidence>
<organism evidence="3 4">
    <name type="scientific">Reticulomyxa filosa</name>
    <dbReference type="NCBI Taxonomy" id="46433"/>
    <lineage>
        <taxon>Eukaryota</taxon>
        <taxon>Sar</taxon>
        <taxon>Rhizaria</taxon>
        <taxon>Retaria</taxon>
        <taxon>Foraminifera</taxon>
        <taxon>Monothalamids</taxon>
        <taxon>Reticulomyxidae</taxon>
        <taxon>Reticulomyxa</taxon>
    </lineage>
</organism>
<gene>
    <name evidence="3" type="ORF">RFI_08436</name>
</gene>
<protein>
    <recommendedName>
        <fullName evidence="5">Viral A-type inclusion protein</fullName>
    </recommendedName>
</protein>
<comment type="caution">
    <text evidence="3">The sequence shown here is derived from an EMBL/GenBank/DDBJ whole genome shotgun (WGS) entry which is preliminary data.</text>
</comment>
<accession>X6NQW3</accession>
<evidence type="ECO:0000256" key="2">
    <source>
        <dbReference type="SAM" id="Phobius"/>
    </source>
</evidence>
<keyword evidence="2" id="KW-0812">Transmembrane</keyword>
<keyword evidence="4" id="KW-1185">Reference proteome</keyword>
<reference evidence="3 4" key="1">
    <citation type="journal article" date="2013" name="Curr. Biol.">
        <title>The Genome of the Foraminiferan Reticulomyxa filosa.</title>
        <authorList>
            <person name="Glockner G."/>
            <person name="Hulsmann N."/>
            <person name="Schleicher M."/>
            <person name="Noegel A.A."/>
            <person name="Eichinger L."/>
            <person name="Gallinger C."/>
            <person name="Pawlowski J."/>
            <person name="Sierra R."/>
            <person name="Euteneuer U."/>
            <person name="Pillet L."/>
            <person name="Moustafa A."/>
            <person name="Platzer M."/>
            <person name="Groth M."/>
            <person name="Szafranski K."/>
            <person name="Schliwa M."/>
        </authorList>
    </citation>
    <scope>NUCLEOTIDE SEQUENCE [LARGE SCALE GENOMIC DNA]</scope>
</reference>
<proteinExistence type="predicted"/>
<evidence type="ECO:0000256" key="1">
    <source>
        <dbReference type="SAM" id="Coils"/>
    </source>
</evidence>
<evidence type="ECO:0008006" key="5">
    <source>
        <dbReference type="Google" id="ProtNLM"/>
    </source>
</evidence>
<keyword evidence="2" id="KW-1133">Transmembrane helix</keyword>
<feature type="transmembrane region" description="Helical" evidence="2">
    <location>
        <begin position="148"/>
        <end position="166"/>
    </location>
</feature>
<feature type="coiled-coil region" evidence="1">
    <location>
        <begin position="54"/>
        <end position="129"/>
    </location>
</feature>